<comment type="caution">
    <text evidence="5">The sequence shown here is derived from an EMBL/GenBank/DDBJ whole genome shotgun (WGS) entry which is preliminary data.</text>
</comment>
<feature type="active site" evidence="3">
    <location>
        <position position="173"/>
    </location>
</feature>
<dbReference type="InterPro" id="IPR013094">
    <property type="entry name" value="AB_hydrolase_3"/>
</dbReference>
<feature type="domain" description="Alpha/beta hydrolase fold-3" evidence="4">
    <location>
        <begin position="99"/>
        <end position="300"/>
    </location>
</feature>
<evidence type="ECO:0000256" key="3">
    <source>
        <dbReference type="PROSITE-ProRule" id="PRU10038"/>
    </source>
</evidence>
<evidence type="ECO:0000256" key="2">
    <source>
        <dbReference type="ARBA" id="ARBA00022801"/>
    </source>
</evidence>
<evidence type="ECO:0000313" key="5">
    <source>
        <dbReference type="EMBL" id="MBL1075382.1"/>
    </source>
</evidence>
<reference evidence="5 6" key="1">
    <citation type="submission" date="2021-01" db="EMBL/GenBank/DDBJ databases">
        <title>WGS of actinomycetes isolated from Thailand.</title>
        <authorList>
            <person name="Thawai C."/>
        </authorList>
    </citation>
    <scope>NUCLEOTIDE SEQUENCE [LARGE SCALE GENOMIC DNA]</scope>
    <source>
        <strain evidence="5 6">LPG 2</strain>
    </source>
</reference>
<comment type="similarity">
    <text evidence="1">Belongs to the 'GDXG' lipolytic enzyme family.</text>
</comment>
<dbReference type="RefSeq" id="WP_201947393.1">
    <property type="nucleotide sequence ID" value="NZ_JAERRJ010000005.1"/>
</dbReference>
<proteinExistence type="inferred from homology"/>
<dbReference type="Gene3D" id="3.40.50.1820">
    <property type="entry name" value="alpha/beta hydrolase"/>
    <property type="match status" value="1"/>
</dbReference>
<dbReference type="EMBL" id="JAERRJ010000005">
    <property type="protein sequence ID" value="MBL1075382.1"/>
    <property type="molecule type" value="Genomic_DNA"/>
</dbReference>
<dbReference type="InterPro" id="IPR050300">
    <property type="entry name" value="GDXG_lipolytic_enzyme"/>
</dbReference>
<protein>
    <submittedName>
        <fullName evidence="5">Alpha/beta hydrolase</fullName>
    </submittedName>
</protein>
<evidence type="ECO:0000256" key="1">
    <source>
        <dbReference type="ARBA" id="ARBA00010515"/>
    </source>
</evidence>
<dbReference type="Proteomes" id="UP000602198">
    <property type="component" value="Unassembled WGS sequence"/>
</dbReference>
<dbReference type="PROSITE" id="PS01174">
    <property type="entry name" value="LIPASE_GDXG_SER"/>
    <property type="match status" value="1"/>
</dbReference>
<dbReference type="PANTHER" id="PTHR48081">
    <property type="entry name" value="AB HYDROLASE SUPERFAMILY PROTEIN C4A8.06C"/>
    <property type="match status" value="1"/>
</dbReference>
<organism evidence="5 6">
    <name type="scientific">Nocardia acididurans</name>
    <dbReference type="NCBI Taxonomy" id="2802282"/>
    <lineage>
        <taxon>Bacteria</taxon>
        <taxon>Bacillati</taxon>
        <taxon>Actinomycetota</taxon>
        <taxon>Actinomycetes</taxon>
        <taxon>Mycobacteriales</taxon>
        <taxon>Nocardiaceae</taxon>
        <taxon>Nocardia</taxon>
    </lineage>
</organism>
<gene>
    <name evidence="5" type="ORF">JK358_13355</name>
</gene>
<dbReference type="PANTHER" id="PTHR48081:SF30">
    <property type="entry name" value="ACETYL-HYDROLASE LIPR-RELATED"/>
    <property type="match status" value="1"/>
</dbReference>
<dbReference type="InterPro" id="IPR029058">
    <property type="entry name" value="AB_hydrolase_fold"/>
</dbReference>
<evidence type="ECO:0000313" key="6">
    <source>
        <dbReference type="Proteomes" id="UP000602198"/>
    </source>
</evidence>
<dbReference type="GO" id="GO:0016787">
    <property type="term" value="F:hydrolase activity"/>
    <property type="evidence" value="ECO:0007669"/>
    <property type="project" value="UniProtKB-KW"/>
</dbReference>
<evidence type="ECO:0000259" key="4">
    <source>
        <dbReference type="Pfam" id="PF07859"/>
    </source>
</evidence>
<keyword evidence="2 5" id="KW-0378">Hydrolase</keyword>
<dbReference type="Pfam" id="PF07859">
    <property type="entry name" value="Abhydrolase_3"/>
    <property type="match status" value="1"/>
</dbReference>
<name>A0ABS1M411_9NOCA</name>
<dbReference type="InterPro" id="IPR033140">
    <property type="entry name" value="Lipase_GDXG_put_SER_AS"/>
</dbReference>
<accession>A0ABS1M411</accession>
<dbReference type="SUPFAM" id="SSF53474">
    <property type="entry name" value="alpha/beta-Hydrolases"/>
    <property type="match status" value="1"/>
</dbReference>
<keyword evidence="6" id="KW-1185">Reference proteome</keyword>
<sequence length="336" mass="37016">MLTVTIEYPRRAGWIQRFAHPLSYAVLRQGMNVLVALAWRGIPIRGVRIFHLPNLLDPLLAPLVPIRGTTVRRIAFPRFRAEWVWHRDAVDPERREAAVLYFHGGGLVSCGLNSHRRLVSRISRAAGVPVFQVDYRQLPKAHVTETIEDCVEAYEYLLAQGFPADRIVLAGDSAGGGLAFRTAIEIRDRLLPTPGGIVGLAPWANYDSTLRFAHPNDRLDPMLGARALDTPAQLGLLRDGALDPAWSAVNHHFAGLPPVLIQVGSTEVLLADAHQLAERCEEAGVPCRMQVWDRAVHVFQAGADLLPDARQAIGVIGEFIRDRLTTPGTTQRTTAA</sequence>